<dbReference type="Pfam" id="PF25761">
    <property type="entry name" value="TPR_PATROL1"/>
    <property type="match status" value="1"/>
</dbReference>
<dbReference type="InterPro" id="IPR008528">
    <property type="entry name" value="unc-13_homologue"/>
</dbReference>
<feature type="compositionally biased region" description="Low complexity" evidence="1">
    <location>
        <begin position="73"/>
        <end position="85"/>
    </location>
</feature>
<dbReference type="PANTHER" id="PTHR31280">
    <property type="entry name" value="PROTEIN UNC-13 HOMOLOG"/>
    <property type="match status" value="1"/>
</dbReference>
<dbReference type="EMBL" id="JACMSC010000002">
    <property type="protein sequence ID" value="KAG6532575.1"/>
    <property type="molecule type" value="Genomic_DNA"/>
</dbReference>
<gene>
    <name evidence="4" type="ORF">ZIOFF_006424</name>
</gene>
<feature type="domain" description="MHD2" evidence="3">
    <location>
        <begin position="825"/>
        <end position="935"/>
    </location>
</feature>
<protein>
    <recommendedName>
        <fullName evidence="6">Protein unc-13 homolog</fullName>
    </recommendedName>
</protein>
<dbReference type="OrthoDB" id="2015333at2759"/>
<proteinExistence type="predicted"/>
<feature type="domain" description="MHD1" evidence="2">
    <location>
        <begin position="548"/>
        <end position="690"/>
    </location>
</feature>
<dbReference type="PANTHER" id="PTHR31280:SF1">
    <property type="entry name" value="OS03G0138600 PROTEIN"/>
    <property type="match status" value="1"/>
</dbReference>
<evidence type="ECO:0000256" key="1">
    <source>
        <dbReference type="SAM" id="MobiDB-lite"/>
    </source>
</evidence>
<dbReference type="InterPro" id="IPR057984">
    <property type="entry name" value="PATROL1_C"/>
</dbReference>
<sequence length="1000" mass="109914">MGYKPNVSSDSDSGDLDLSPAPVEEFGCSLFGSIRISSLSRADLREAAYELFFLSCRSSSGSGSRGSLNYYPASPSAGSGEGSSPRWPSSPGMTVAKSRIKKALGLTARRSSPLTTGMARGIDMSSPGKVKRPMTSAEIMRQQMRVTEQNEQRLRKTLTRTLVGQRGRKAESIVLPLELLRQIKPADFNDLQEYHQWQRRQLNLLEAGLLLHPSLPIDSENHHAAARLSRIVRSCEAAPLDTGKNSEVMRSLCSAVTSLAWRSPEGSPSSSLDPCYWADGYPLNSHLYIALLRSVFDLKMASAVLDEVDELVELMKKTWPVLGFDLPAHNACFAWLFFERYLETGQTEPELMWAALSILGDVAVDAKKPDRQVSYVKLLAAALGAMRGWAERRTVEYHQWFGKDLGANMGLAVALSLATSKIIMEDDLIGSMGLLDPDGAVCTSSSDARVDYFIRSSMRSAFTKILERGTSQDDNIIAQLRDEPVNILLDLARSTEELAVAEKKFFSPVLKKWNRAPTAAAAATLHACFGVVLKQYASKATQLTNELVEVLKSAGKLEKLLVQMVVDDSADSEDGGMKVVREMIPYDVASTIASLLKAWIEERTRLGKECLNRAKETESWMPRSKSEPYAQSAVDLARLAKESLDEFFDIQVEDRGFMVQDLVNGLDAIFQEYISFVAGCGSKQTYMPSLPPLTRCNQDSSLTKLLKRASPRCRAGIGHSVVGAAAADAHRPHPCASRGTQRLYIRLNTLHYILVHLGALDKSLSFLSPSVRRVAAPPSRYFDGAGAAAQTGVQHVVEVAACRLVFLDTRQVFYEGFYVDGVTEATRIRPALRVLKQNLALLASVLIDRAQPLAARGVMRAALDGFLMVLLAGGRKRAFVQEDHEAVAEDLRSLKLMFGEGEGLLGEETVEREAEVAEGVVALMELPTERLIEEFRSAACESGGIGVFGERGGSPKLPMPPTTGRWNRSDPNTILRVLCHRDDDVASQFLKRAYQLPKRR</sequence>
<evidence type="ECO:0000259" key="2">
    <source>
        <dbReference type="PROSITE" id="PS51258"/>
    </source>
</evidence>
<evidence type="ECO:0000259" key="3">
    <source>
        <dbReference type="PROSITE" id="PS51259"/>
    </source>
</evidence>
<feature type="region of interest" description="Disordered" evidence="1">
    <location>
        <begin position="73"/>
        <end position="93"/>
    </location>
</feature>
<dbReference type="AlphaFoldDB" id="A0A8J5IBU8"/>
<dbReference type="InterPro" id="IPR014772">
    <property type="entry name" value="Munc13_dom-2"/>
</dbReference>
<feature type="region of interest" description="Disordered" evidence="1">
    <location>
        <begin position="116"/>
        <end position="135"/>
    </location>
</feature>
<evidence type="ECO:0000313" key="5">
    <source>
        <dbReference type="Proteomes" id="UP000734854"/>
    </source>
</evidence>
<dbReference type="Proteomes" id="UP000734854">
    <property type="component" value="Unassembled WGS sequence"/>
</dbReference>
<evidence type="ECO:0008006" key="6">
    <source>
        <dbReference type="Google" id="ProtNLM"/>
    </source>
</evidence>
<accession>A0A8J5IBU8</accession>
<dbReference type="PROSITE" id="PS51259">
    <property type="entry name" value="MHD2"/>
    <property type="match status" value="1"/>
</dbReference>
<evidence type="ECO:0000313" key="4">
    <source>
        <dbReference type="EMBL" id="KAG6532575.1"/>
    </source>
</evidence>
<dbReference type="PROSITE" id="PS51258">
    <property type="entry name" value="MHD1"/>
    <property type="match status" value="1"/>
</dbReference>
<keyword evidence="5" id="KW-1185">Reference proteome</keyword>
<name>A0A8J5IBU8_ZINOF</name>
<reference evidence="4 5" key="1">
    <citation type="submission" date="2020-08" db="EMBL/GenBank/DDBJ databases">
        <title>Plant Genome Project.</title>
        <authorList>
            <person name="Zhang R.-G."/>
        </authorList>
    </citation>
    <scope>NUCLEOTIDE SEQUENCE [LARGE SCALE GENOMIC DNA]</scope>
    <source>
        <tissue evidence="4">Rhizome</tissue>
    </source>
</reference>
<organism evidence="4 5">
    <name type="scientific">Zingiber officinale</name>
    <name type="common">Ginger</name>
    <name type="synonym">Amomum zingiber</name>
    <dbReference type="NCBI Taxonomy" id="94328"/>
    <lineage>
        <taxon>Eukaryota</taxon>
        <taxon>Viridiplantae</taxon>
        <taxon>Streptophyta</taxon>
        <taxon>Embryophyta</taxon>
        <taxon>Tracheophyta</taxon>
        <taxon>Spermatophyta</taxon>
        <taxon>Magnoliopsida</taxon>
        <taxon>Liliopsida</taxon>
        <taxon>Zingiberales</taxon>
        <taxon>Zingiberaceae</taxon>
        <taxon>Zingiber</taxon>
    </lineage>
</organism>
<comment type="caution">
    <text evidence="4">The sequence shown here is derived from an EMBL/GenBank/DDBJ whole genome shotgun (WGS) entry which is preliminary data.</text>
</comment>
<dbReference type="InterPro" id="IPR014770">
    <property type="entry name" value="Munc13_1"/>
</dbReference>